<comment type="subcellular location">
    <subcellularLocation>
        <location evidence="2">Membrane</location>
    </subcellularLocation>
</comment>
<organism evidence="13 14">
    <name type="scientific">Eilatimonas milleporae</name>
    <dbReference type="NCBI Taxonomy" id="911205"/>
    <lineage>
        <taxon>Bacteria</taxon>
        <taxon>Pseudomonadati</taxon>
        <taxon>Pseudomonadota</taxon>
        <taxon>Alphaproteobacteria</taxon>
        <taxon>Kordiimonadales</taxon>
        <taxon>Kordiimonadaceae</taxon>
        <taxon>Eilatimonas</taxon>
    </lineage>
</organism>
<evidence type="ECO:0000256" key="5">
    <source>
        <dbReference type="ARBA" id="ARBA00022679"/>
    </source>
</evidence>
<dbReference type="CDD" id="cd00082">
    <property type="entry name" value="HisKA"/>
    <property type="match status" value="1"/>
</dbReference>
<keyword evidence="9" id="KW-0902">Two-component regulatory system</keyword>
<dbReference type="InterPro" id="IPR036097">
    <property type="entry name" value="HisK_dim/P_sf"/>
</dbReference>
<dbReference type="GO" id="GO:0005886">
    <property type="term" value="C:plasma membrane"/>
    <property type="evidence" value="ECO:0007669"/>
    <property type="project" value="TreeGrafter"/>
</dbReference>
<dbReference type="SUPFAM" id="SSF55874">
    <property type="entry name" value="ATPase domain of HSP90 chaperone/DNA topoisomerase II/histidine kinase"/>
    <property type="match status" value="1"/>
</dbReference>
<sequence>MTKVDIVATLVPPVLPQDLCAKVYDRFTDDAGLVAIPVVENGRPVGLMRRADFLVKLADRYGRPLFERRPVTTLMDAAPLLVETQTSIEDLNTLLVTEQQAAIQHGFIVVDNGIYKGIGTAYTLLQANMEKAQERMQALERAQLEAEAANRAKSNFLANMSHELRTPLNAIIGFSEFIIEGMKKGTDMTEHMGYVGDIRDSGQHLLNVINSILDMSKLEANAFELREDYEDPVIIAEQAVRIIAGQAKTHDVTVVLEGDETLCDLFADLQVVRQILLNLLSNAVKFSPAGGKVRLVLGGTEDGGIQFRVIDKGPGMSETDLARVMQPFVQADGAFARRHEGTGLGLPLVNAFAEAHGGSFRLESALGVGTTAIVTFPPSRSFSRKGAPLVAL</sequence>
<dbReference type="PANTHER" id="PTHR43047:SF63">
    <property type="entry name" value="HISTIDINE KINASE"/>
    <property type="match status" value="1"/>
</dbReference>
<evidence type="ECO:0000256" key="7">
    <source>
        <dbReference type="ARBA" id="ARBA00022777"/>
    </source>
</evidence>
<dbReference type="CDD" id="cd04598">
    <property type="entry name" value="CBS_pair_GGDEF_EAL"/>
    <property type="match status" value="1"/>
</dbReference>
<dbReference type="InParanoid" id="A0A3M0C6Z3"/>
<proteinExistence type="predicted"/>
<evidence type="ECO:0000256" key="6">
    <source>
        <dbReference type="ARBA" id="ARBA00022741"/>
    </source>
</evidence>
<dbReference type="InterPro" id="IPR036890">
    <property type="entry name" value="HATPase_C_sf"/>
</dbReference>
<dbReference type="PRINTS" id="PR00344">
    <property type="entry name" value="BCTRLSENSOR"/>
</dbReference>
<keyword evidence="7 13" id="KW-0418">Kinase</keyword>
<dbReference type="Gene3D" id="3.30.565.10">
    <property type="entry name" value="Histidine kinase-like ATPase, C-terminal domain"/>
    <property type="match status" value="1"/>
</dbReference>
<accession>A0A3M0C6Z3</accession>
<dbReference type="InterPro" id="IPR004358">
    <property type="entry name" value="Sig_transdc_His_kin-like_C"/>
</dbReference>
<evidence type="ECO:0000256" key="3">
    <source>
        <dbReference type="ARBA" id="ARBA00012438"/>
    </source>
</evidence>
<dbReference type="Gene3D" id="1.10.287.130">
    <property type="match status" value="1"/>
</dbReference>
<comment type="catalytic activity">
    <reaction evidence="1">
        <text>ATP + protein L-histidine = ADP + protein N-phospho-L-histidine.</text>
        <dbReference type="EC" id="2.7.13.3"/>
    </reaction>
</comment>
<evidence type="ECO:0000256" key="10">
    <source>
        <dbReference type="ARBA" id="ARBA00023136"/>
    </source>
</evidence>
<feature type="domain" description="Histidine kinase" evidence="12">
    <location>
        <begin position="159"/>
        <end position="380"/>
    </location>
</feature>
<dbReference type="SUPFAM" id="SSF47384">
    <property type="entry name" value="Homodimeric domain of signal transducing histidine kinase"/>
    <property type="match status" value="1"/>
</dbReference>
<keyword evidence="14" id="KW-1185">Reference proteome</keyword>
<dbReference type="EMBL" id="REFR01000013">
    <property type="protein sequence ID" value="RMB04457.1"/>
    <property type="molecule type" value="Genomic_DNA"/>
</dbReference>
<dbReference type="Proteomes" id="UP000271227">
    <property type="component" value="Unassembled WGS sequence"/>
</dbReference>
<evidence type="ECO:0000313" key="13">
    <source>
        <dbReference type="EMBL" id="RMB04457.1"/>
    </source>
</evidence>
<dbReference type="PROSITE" id="PS50109">
    <property type="entry name" value="HIS_KIN"/>
    <property type="match status" value="1"/>
</dbReference>
<dbReference type="InterPro" id="IPR003661">
    <property type="entry name" value="HisK_dim/P_dom"/>
</dbReference>
<comment type="caution">
    <text evidence="13">The sequence shown here is derived from an EMBL/GenBank/DDBJ whole genome shotgun (WGS) entry which is preliminary data.</text>
</comment>
<reference evidence="13 14" key="1">
    <citation type="submission" date="2018-10" db="EMBL/GenBank/DDBJ databases">
        <title>Genomic Encyclopedia of Archaeal and Bacterial Type Strains, Phase II (KMG-II): from individual species to whole genera.</title>
        <authorList>
            <person name="Goeker M."/>
        </authorList>
    </citation>
    <scope>NUCLEOTIDE SEQUENCE [LARGE SCALE GENOMIC DNA]</scope>
    <source>
        <strain evidence="13 14">DSM 25217</strain>
    </source>
</reference>
<evidence type="ECO:0000313" key="14">
    <source>
        <dbReference type="Proteomes" id="UP000271227"/>
    </source>
</evidence>
<dbReference type="AlphaFoldDB" id="A0A3M0C6Z3"/>
<keyword evidence="6" id="KW-0547">Nucleotide-binding</keyword>
<dbReference type="RefSeq" id="WP_121939397.1">
    <property type="nucleotide sequence ID" value="NZ_REFR01000013.1"/>
</dbReference>
<protein>
    <recommendedName>
        <fullName evidence="3">histidine kinase</fullName>
        <ecNumber evidence="3">2.7.13.3</ecNumber>
    </recommendedName>
</protein>
<keyword evidence="8" id="KW-0067">ATP-binding</keyword>
<keyword evidence="4" id="KW-0597">Phosphoprotein</keyword>
<dbReference type="SMART" id="SM00387">
    <property type="entry name" value="HATPase_c"/>
    <property type="match status" value="1"/>
</dbReference>
<evidence type="ECO:0000256" key="8">
    <source>
        <dbReference type="ARBA" id="ARBA00022840"/>
    </source>
</evidence>
<dbReference type="GO" id="GO:0009927">
    <property type="term" value="F:histidine phosphotransfer kinase activity"/>
    <property type="evidence" value="ECO:0007669"/>
    <property type="project" value="TreeGrafter"/>
</dbReference>
<name>A0A3M0C6Z3_9PROT</name>
<dbReference type="InterPro" id="IPR046342">
    <property type="entry name" value="CBS_dom_sf"/>
</dbReference>
<dbReference type="EC" id="2.7.13.3" evidence="3"/>
<dbReference type="Pfam" id="PF02518">
    <property type="entry name" value="HATPase_c"/>
    <property type="match status" value="1"/>
</dbReference>
<dbReference type="SUPFAM" id="SSF54631">
    <property type="entry name" value="CBS-domain pair"/>
    <property type="match status" value="1"/>
</dbReference>
<evidence type="ECO:0000256" key="4">
    <source>
        <dbReference type="ARBA" id="ARBA00022553"/>
    </source>
</evidence>
<dbReference type="PANTHER" id="PTHR43047">
    <property type="entry name" value="TWO-COMPONENT HISTIDINE PROTEIN KINASE"/>
    <property type="match status" value="1"/>
</dbReference>
<keyword evidence="10" id="KW-0472">Membrane</keyword>
<dbReference type="SMART" id="SM00388">
    <property type="entry name" value="HisKA"/>
    <property type="match status" value="1"/>
</dbReference>
<dbReference type="OrthoDB" id="8477705at2"/>
<dbReference type="FunFam" id="1.10.287.130:FF:000038">
    <property type="entry name" value="Sensory transduction histidine kinase"/>
    <property type="match status" value="1"/>
</dbReference>
<evidence type="ECO:0000259" key="12">
    <source>
        <dbReference type="PROSITE" id="PS50109"/>
    </source>
</evidence>
<keyword evidence="11" id="KW-0175">Coiled coil</keyword>
<dbReference type="Gene3D" id="3.10.580.10">
    <property type="entry name" value="CBS-domain"/>
    <property type="match status" value="1"/>
</dbReference>
<gene>
    <name evidence="13" type="ORF">BXY39_2720</name>
</gene>
<dbReference type="GO" id="GO:0005524">
    <property type="term" value="F:ATP binding"/>
    <property type="evidence" value="ECO:0007669"/>
    <property type="project" value="UniProtKB-KW"/>
</dbReference>
<evidence type="ECO:0000256" key="2">
    <source>
        <dbReference type="ARBA" id="ARBA00004370"/>
    </source>
</evidence>
<dbReference type="Pfam" id="PF00512">
    <property type="entry name" value="HisKA"/>
    <property type="match status" value="1"/>
</dbReference>
<dbReference type="GO" id="GO:0000155">
    <property type="term" value="F:phosphorelay sensor kinase activity"/>
    <property type="evidence" value="ECO:0007669"/>
    <property type="project" value="InterPro"/>
</dbReference>
<dbReference type="InterPro" id="IPR003594">
    <property type="entry name" value="HATPase_dom"/>
</dbReference>
<evidence type="ECO:0000256" key="1">
    <source>
        <dbReference type="ARBA" id="ARBA00000085"/>
    </source>
</evidence>
<dbReference type="InterPro" id="IPR005467">
    <property type="entry name" value="His_kinase_dom"/>
</dbReference>
<evidence type="ECO:0000256" key="11">
    <source>
        <dbReference type="SAM" id="Coils"/>
    </source>
</evidence>
<feature type="coiled-coil region" evidence="11">
    <location>
        <begin position="122"/>
        <end position="159"/>
    </location>
</feature>
<evidence type="ECO:0000256" key="9">
    <source>
        <dbReference type="ARBA" id="ARBA00023012"/>
    </source>
</evidence>
<keyword evidence="5" id="KW-0808">Transferase</keyword>